<accession>A0ACB8UNQ9</accession>
<proteinExistence type="predicted"/>
<name>A0ACB8UNQ9_9EURO</name>
<organism evidence="1">
    <name type="scientific">Ophidiomyces ophidiicola</name>
    <dbReference type="NCBI Taxonomy" id="1387563"/>
    <lineage>
        <taxon>Eukaryota</taxon>
        <taxon>Fungi</taxon>
        <taxon>Dikarya</taxon>
        <taxon>Ascomycota</taxon>
        <taxon>Pezizomycotina</taxon>
        <taxon>Eurotiomycetes</taxon>
        <taxon>Eurotiomycetidae</taxon>
        <taxon>Onygenales</taxon>
        <taxon>Onygenaceae</taxon>
        <taxon>Ophidiomyces</taxon>
    </lineage>
</organism>
<evidence type="ECO:0000313" key="1">
    <source>
        <dbReference type="EMBL" id="KAI2382294.1"/>
    </source>
</evidence>
<comment type="caution">
    <text evidence="1">The sequence shown here is derived from an EMBL/GenBank/DDBJ whole genome shotgun (WGS) entry which is preliminary data.</text>
</comment>
<sequence length="299" mass="33865">MSFSQLLSQCRPRESLRFQVLSDLHLEVGAQYSDFHITPQAPYLILAGDIGRLADYDAFRDFLRSQCQQFRQVYLVLGNHEFFGVSRPEGLRLAAALQNEPELQGQLTVMDKKRVDLEDVSLLGCTLHSRVPPEAKEIVQHKINDFRRIVDWSVDDHVAEHARDVKWLQDEILSIRNGEAGSKRTIVVVTHHAPLAKGTSRPSDEKNPWSSAFGTELLGTKKKSPLDDVQYWVFGHTHYSSEFTCGQVKLVSNQRGYVFPKKEVQKAEEPKTSVSKMLSIWNSSAKSARTFDADKVIGI</sequence>
<gene>
    <name evidence="1" type="ORF">LOY88_006164</name>
</gene>
<dbReference type="EMBL" id="JALBCA010000132">
    <property type="protein sequence ID" value="KAI2382294.1"/>
    <property type="molecule type" value="Genomic_DNA"/>
</dbReference>
<protein>
    <submittedName>
        <fullName evidence="1">Uncharacterized protein</fullName>
    </submittedName>
</protein>
<reference evidence="1" key="1">
    <citation type="journal article" date="2022" name="bioRxiv">
        <title>Population genetic analysis of Ophidiomyces ophidiicola, the causative agent of snake fungal disease, indicates recent introductions to the USA.</title>
        <authorList>
            <person name="Ladner J.T."/>
            <person name="Palmer J.M."/>
            <person name="Ettinger C.L."/>
            <person name="Stajich J.E."/>
            <person name="Farrell T.M."/>
            <person name="Glorioso B.M."/>
            <person name="Lawson B."/>
            <person name="Price S.J."/>
            <person name="Stengle A.G."/>
            <person name="Grear D.A."/>
            <person name="Lorch J.M."/>
        </authorList>
    </citation>
    <scope>NUCLEOTIDE SEQUENCE</scope>
    <source>
        <strain evidence="1">NWHC 24266-5</strain>
    </source>
</reference>